<proteinExistence type="predicted"/>
<dbReference type="PATRIC" id="fig|36849.3.peg.2654"/>
<sequence>MKRNRKIALIPIIITAIAGVILYYLALPALSFKSAGFWWYVIILLSLFEALLIIAGISGFDNNKTIVTAGGFALGLSLLIFVIMSFASSRLFNSSDYANLMRDNIREVDFSTYQATLGNVPLLDRDSAIQISNRELGSLIDVVSQFELGQNVQITLKGKSVRVSPLYYGSFFKWNNNKNAGTPGYIKVDMMTQEAELVRLEEGIKYSPSEFFGRDLKRYLRIRYPSAVFNCYNFEIDESGNPFWIVAVEKHTIGLFGGVDIDYVLLVNAVTGEISKYSIKEIPDWVDNVYSSDLIISQYDDYGSLQNGYWNSVLGQKGVKVTTDGYNYIPQSNDSWIYTGVTSAGRDESNIGFILSNKRTKETIYYPISGAEEYSAMSSAEGMVQHLGYKATFPLLLKIEGQPTYMMALKDDGGLVKMYGMVNVQKYQIVATGDTIQSTQQKYRELLKNNSMDVSETETERITGIIEAIKTAAIDGTTYYYIKLRSYDDYFMLNIKDNQLAVLKEVGDTIALDVDKVNTGKIKNALMIE</sequence>
<dbReference type="OrthoDB" id="3169575at2"/>
<keyword evidence="1" id="KW-0472">Membrane</keyword>
<comment type="caution">
    <text evidence="2">The sequence shown here is derived from an EMBL/GenBank/DDBJ whole genome shotgun (WGS) entry which is preliminary data.</text>
</comment>
<name>A0A0P8YX98_9CLOT</name>
<keyword evidence="1" id="KW-1133">Transmembrane helix</keyword>
<gene>
    <name evidence="2" type="ORF">OXPF_25130</name>
</gene>
<organism evidence="2 3">
    <name type="scientific">Oxobacter pfennigii</name>
    <dbReference type="NCBI Taxonomy" id="36849"/>
    <lineage>
        <taxon>Bacteria</taxon>
        <taxon>Bacillati</taxon>
        <taxon>Bacillota</taxon>
        <taxon>Clostridia</taxon>
        <taxon>Eubacteriales</taxon>
        <taxon>Clostridiaceae</taxon>
        <taxon>Oxobacter</taxon>
    </lineage>
</organism>
<dbReference type="AlphaFoldDB" id="A0A0P8YX98"/>
<feature type="transmembrane region" description="Helical" evidence="1">
    <location>
        <begin position="72"/>
        <end position="92"/>
    </location>
</feature>
<evidence type="ECO:0000256" key="1">
    <source>
        <dbReference type="SAM" id="Phobius"/>
    </source>
</evidence>
<evidence type="ECO:0000313" key="3">
    <source>
        <dbReference type="Proteomes" id="UP000050326"/>
    </source>
</evidence>
<protein>
    <recommendedName>
        <fullName evidence="4">CvpA family protein</fullName>
    </recommendedName>
</protein>
<keyword evidence="3" id="KW-1185">Reference proteome</keyword>
<dbReference type="Proteomes" id="UP000050326">
    <property type="component" value="Unassembled WGS sequence"/>
</dbReference>
<keyword evidence="1" id="KW-0812">Transmembrane</keyword>
<feature type="transmembrane region" description="Helical" evidence="1">
    <location>
        <begin position="7"/>
        <end position="25"/>
    </location>
</feature>
<evidence type="ECO:0000313" key="2">
    <source>
        <dbReference type="EMBL" id="KPU44343.1"/>
    </source>
</evidence>
<reference evidence="2 3" key="1">
    <citation type="submission" date="2015-09" db="EMBL/GenBank/DDBJ databases">
        <title>Genome sequence of Oxobacter pfennigii DSM 3222.</title>
        <authorList>
            <person name="Poehlein A."/>
            <person name="Bengelsdorf F.R."/>
            <person name="Schiel-Bengelsdorf B."/>
            <person name="Duerre P."/>
            <person name="Daniel R."/>
        </authorList>
    </citation>
    <scope>NUCLEOTIDE SEQUENCE [LARGE SCALE GENOMIC DNA]</scope>
    <source>
        <strain evidence="2 3">DSM 3222</strain>
    </source>
</reference>
<accession>A0A0P8YX98</accession>
<dbReference type="EMBL" id="LKET01000032">
    <property type="protein sequence ID" value="KPU44343.1"/>
    <property type="molecule type" value="Genomic_DNA"/>
</dbReference>
<evidence type="ECO:0008006" key="4">
    <source>
        <dbReference type="Google" id="ProtNLM"/>
    </source>
</evidence>
<dbReference type="RefSeq" id="WP_054875523.1">
    <property type="nucleotide sequence ID" value="NZ_LKET01000032.1"/>
</dbReference>
<feature type="transmembrane region" description="Helical" evidence="1">
    <location>
        <begin position="37"/>
        <end position="60"/>
    </location>
</feature>